<feature type="transmembrane region" description="Helical" evidence="1">
    <location>
        <begin position="91"/>
        <end position="113"/>
    </location>
</feature>
<organism evidence="2 3">
    <name type="scientific">Haloferax gibbonsii (strain ATCC 33959 / DSM 4427 / JCM 8863 / NBRC 102184 / NCIMB 2188 / Ma 2.38)</name>
    <dbReference type="NCBI Taxonomy" id="1227459"/>
    <lineage>
        <taxon>Archaea</taxon>
        <taxon>Methanobacteriati</taxon>
        <taxon>Methanobacteriota</taxon>
        <taxon>Stenosarchaea group</taxon>
        <taxon>Halobacteria</taxon>
        <taxon>Halobacteriales</taxon>
        <taxon>Haloferacaceae</taxon>
        <taxon>Haloferax</taxon>
    </lineage>
</organism>
<dbReference type="Proteomes" id="UP000011571">
    <property type="component" value="Unassembled WGS sequence"/>
</dbReference>
<keyword evidence="1" id="KW-0472">Membrane</keyword>
<evidence type="ECO:0000313" key="2">
    <source>
        <dbReference type="EMBL" id="ELZ84931.1"/>
    </source>
</evidence>
<evidence type="ECO:0000256" key="1">
    <source>
        <dbReference type="SAM" id="Phobius"/>
    </source>
</evidence>
<name>M0HKB3_HALGM</name>
<reference evidence="2 3" key="1">
    <citation type="journal article" date="2014" name="PLoS Genet.">
        <title>Phylogenetically driven sequencing of extremely halophilic archaea reveals strategies for static and dynamic osmo-response.</title>
        <authorList>
            <person name="Becker E.A."/>
            <person name="Seitzer P.M."/>
            <person name="Tritt A."/>
            <person name="Larsen D."/>
            <person name="Krusor M."/>
            <person name="Yao A.I."/>
            <person name="Wu D."/>
            <person name="Madern D."/>
            <person name="Eisen J.A."/>
            <person name="Darling A.E."/>
            <person name="Facciotti M.T."/>
        </authorList>
    </citation>
    <scope>NUCLEOTIDE SEQUENCE [LARGE SCALE GENOMIC DNA]</scope>
    <source>
        <strain evidence="3">ATCC 33959 / DSM 4427 / JCM 8863 / NBRC 102184 / NCIMB 2188 / Ma 2.38</strain>
    </source>
</reference>
<gene>
    <name evidence="2" type="ORF">C454_02845</name>
</gene>
<proteinExistence type="predicted"/>
<sequence>MSGTDAAQYVADDGSIRVKRLVGTLLAAAGTLFGSVQIELLSVLVSAQVALVDFVGRFLTAFVSNALGESAGLVADSWRAAAVAAVEFGPFAPVLLALEAVAVLAIVATIWDLRRVVS</sequence>
<keyword evidence="1" id="KW-0812">Transmembrane</keyword>
<dbReference type="PATRIC" id="fig|1227459.3.peg.523"/>
<keyword evidence="3" id="KW-1185">Reference proteome</keyword>
<comment type="caution">
    <text evidence="2">The sequence shown here is derived from an EMBL/GenBank/DDBJ whole genome shotgun (WGS) entry which is preliminary data.</text>
</comment>
<accession>M0HKB3</accession>
<dbReference type="EMBL" id="AOLJ01000007">
    <property type="protein sequence ID" value="ELZ84931.1"/>
    <property type="molecule type" value="Genomic_DNA"/>
</dbReference>
<dbReference type="AlphaFoldDB" id="M0HKB3"/>
<feature type="transmembrane region" description="Helical" evidence="1">
    <location>
        <begin position="21"/>
        <end position="45"/>
    </location>
</feature>
<keyword evidence="1" id="KW-1133">Transmembrane helix</keyword>
<evidence type="ECO:0000313" key="3">
    <source>
        <dbReference type="Proteomes" id="UP000011571"/>
    </source>
</evidence>
<protein>
    <submittedName>
        <fullName evidence="2">Uncharacterized protein</fullName>
    </submittedName>
</protein>
<dbReference type="RefSeq" id="WP_004972444.1">
    <property type="nucleotide sequence ID" value="NZ_AOLJ01000007.1"/>
</dbReference>